<evidence type="ECO:0000256" key="3">
    <source>
        <dbReference type="ARBA" id="ARBA00022679"/>
    </source>
</evidence>
<dbReference type="InterPro" id="IPR004839">
    <property type="entry name" value="Aminotransferase_I/II_large"/>
</dbReference>
<gene>
    <name evidence="5" type="ORF">LVJ94_02235</name>
</gene>
<accession>A0ABZ2L563</accession>
<organism evidence="5 6">
    <name type="scientific">Pendulispora rubella</name>
    <dbReference type="NCBI Taxonomy" id="2741070"/>
    <lineage>
        <taxon>Bacteria</taxon>
        <taxon>Pseudomonadati</taxon>
        <taxon>Myxococcota</taxon>
        <taxon>Myxococcia</taxon>
        <taxon>Myxococcales</taxon>
        <taxon>Sorangiineae</taxon>
        <taxon>Pendulisporaceae</taxon>
        <taxon>Pendulispora</taxon>
    </lineage>
</organism>
<protein>
    <submittedName>
        <fullName evidence="5">Aminotransferase class I/II-fold pyridoxal phosphate-dependent enzyme</fullName>
    </submittedName>
</protein>
<evidence type="ECO:0000256" key="1">
    <source>
        <dbReference type="ARBA" id="ARBA00001933"/>
    </source>
</evidence>
<evidence type="ECO:0000259" key="4">
    <source>
        <dbReference type="Pfam" id="PF00155"/>
    </source>
</evidence>
<evidence type="ECO:0000313" key="6">
    <source>
        <dbReference type="Proteomes" id="UP001374803"/>
    </source>
</evidence>
<dbReference type="InterPro" id="IPR015421">
    <property type="entry name" value="PyrdxlP-dep_Trfase_major"/>
</dbReference>
<evidence type="ECO:0000313" key="5">
    <source>
        <dbReference type="EMBL" id="WXB06081.1"/>
    </source>
</evidence>
<dbReference type="EMBL" id="CP089983">
    <property type="protein sequence ID" value="WXB06081.1"/>
    <property type="molecule type" value="Genomic_DNA"/>
</dbReference>
<keyword evidence="6" id="KW-1185">Reference proteome</keyword>
<dbReference type="CDD" id="cd00609">
    <property type="entry name" value="AAT_like"/>
    <property type="match status" value="1"/>
</dbReference>
<reference evidence="5" key="1">
    <citation type="submission" date="2021-12" db="EMBL/GenBank/DDBJ databases">
        <title>Discovery of the Pendulisporaceae a myxobacterial family with distinct sporulation behavior and unique specialized metabolism.</title>
        <authorList>
            <person name="Garcia R."/>
            <person name="Popoff A."/>
            <person name="Bader C.D."/>
            <person name="Loehr J."/>
            <person name="Walesch S."/>
            <person name="Walt C."/>
            <person name="Boldt J."/>
            <person name="Bunk B."/>
            <person name="Haeckl F.J.F.P.J."/>
            <person name="Gunesch A.P."/>
            <person name="Birkelbach J."/>
            <person name="Nuebel U."/>
            <person name="Pietschmann T."/>
            <person name="Bach T."/>
            <person name="Mueller R."/>
        </authorList>
    </citation>
    <scope>NUCLEOTIDE SEQUENCE</scope>
    <source>
        <strain evidence="5">MSr11367</strain>
    </source>
</reference>
<dbReference type="PANTHER" id="PTHR42832:SF3">
    <property type="entry name" value="L-GLUTAMINE--4-(METHYLSULFANYL)-2-OXOBUTANOATE AMINOTRANSFERASE"/>
    <property type="match status" value="1"/>
</dbReference>
<dbReference type="SUPFAM" id="SSF53383">
    <property type="entry name" value="PLP-dependent transferases"/>
    <property type="match status" value="1"/>
</dbReference>
<dbReference type="Gene3D" id="3.40.640.10">
    <property type="entry name" value="Type I PLP-dependent aspartate aminotransferase-like (Major domain)"/>
    <property type="match status" value="1"/>
</dbReference>
<feature type="domain" description="Aminotransferase class I/classII large" evidence="4">
    <location>
        <begin position="73"/>
        <end position="366"/>
    </location>
</feature>
<dbReference type="GO" id="GO:0008483">
    <property type="term" value="F:transaminase activity"/>
    <property type="evidence" value="ECO:0007669"/>
    <property type="project" value="UniProtKB-KW"/>
</dbReference>
<sequence length="461" mass="51991">MIRQETLESLLEDDVLTSRMPDVGLLTRYWRDGCPHGEPICMSFGETWTQVAPGLVTRVTSEPRHVHGYQLSMYGLPALRRAVRDYLIDDHGLDSVAEAGRDFEVAVTWSGTRSAMSDFGRLLLDRGGFWPRTPVVVAAGPSWDYEGVLAPLGYRVHYHALRPERGFRPSLDDVHALLGRIEANPEEQLALIVINAQHNPTAVNWDPDFVSSLIRIAMDRKAAILVDDAYFAVHDEGVPATSALQLLLRELTGRRDPDARTRWLAVRSLGKQFHCNGWGLGAMAADPAILDLLVNRYRLHHSLMYGGVHQHAMADWLRAPESGQFLRNQQRLYTEKRRFIGEFMKTRLHYPEGAVHLGEATSYIMFAAPKEYASIPEGLDRFKADCFRDTGVLFAPAWPWPYDAHAAHHLPYLRMFIGADFDAIRVALRRLADAGFYYDARAHHSRTAKRRMGVDVVGIGT</sequence>
<dbReference type="InterPro" id="IPR050881">
    <property type="entry name" value="LL-DAP_aminotransferase"/>
</dbReference>
<evidence type="ECO:0000256" key="2">
    <source>
        <dbReference type="ARBA" id="ARBA00022576"/>
    </source>
</evidence>
<keyword evidence="2 5" id="KW-0032">Aminotransferase</keyword>
<dbReference type="Proteomes" id="UP001374803">
    <property type="component" value="Chromosome"/>
</dbReference>
<name>A0ABZ2L563_9BACT</name>
<dbReference type="Pfam" id="PF00155">
    <property type="entry name" value="Aminotran_1_2"/>
    <property type="match status" value="1"/>
</dbReference>
<proteinExistence type="predicted"/>
<dbReference type="InterPro" id="IPR015424">
    <property type="entry name" value="PyrdxlP-dep_Trfase"/>
</dbReference>
<dbReference type="PANTHER" id="PTHR42832">
    <property type="entry name" value="AMINO ACID AMINOTRANSFERASE"/>
    <property type="match status" value="1"/>
</dbReference>
<comment type="cofactor">
    <cofactor evidence="1">
        <name>pyridoxal 5'-phosphate</name>
        <dbReference type="ChEBI" id="CHEBI:597326"/>
    </cofactor>
</comment>
<keyword evidence="3" id="KW-0808">Transferase</keyword>
<dbReference type="RefSeq" id="WP_394835732.1">
    <property type="nucleotide sequence ID" value="NZ_CP089929.1"/>
</dbReference>